<evidence type="ECO:0000313" key="2">
    <source>
        <dbReference type="Proteomes" id="UP001148737"/>
    </source>
</evidence>
<evidence type="ECO:0000313" key="1">
    <source>
        <dbReference type="EMBL" id="KAJ3497606.1"/>
    </source>
</evidence>
<proteinExistence type="predicted"/>
<keyword evidence="2" id="KW-1185">Reference proteome</keyword>
<protein>
    <submittedName>
        <fullName evidence="1">Uncharacterized protein</fullName>
    </submittedName>
</protein>
<sequence>MDKPKVLKLSFNTDYGACQEKAGCGPLGPDGPWQAPIFDVEGGGPQLPLYPSLDFGNVFITADEGGLYDPSVSSTSRKTGLRFLDRQEEVFLGSVINQTSSPMTSYFDNLTFASEPSDDATVNMTVFAASDWKYKTANGSSYSPWVGYLGLGDPFIIVEDKVPSTLLNQVKSQGKIVTEAVSMNLASAKFQQSGSFILGGYDKSRVLGSPGVWSGLPSNSIILRDVTLGVEEGGSPFKIETTVTKAAPLSIWQGLGGNRLGTEITRNCEAIAKHLPLTWRDEIGYYTWNVDDPQYKRIVTSPAYLGFVFSTPEAKNVTIKVAFALLDLTLESPIVSNPTQYFPCHPTDSEYGIWALGRAFLQAAFLGLDYENNQTYIGQGPGPRQEQVLVKEWPKNNNALETSLADSYASTWRPHWSVLPEKGNGSSGSLSGGAIAGIVMGIVGLLAVLTGLAWWLVRKRRNVVHDKDNSEVRHEDKEVVAHGVIQAQEMSGNTMSGMEQQHELPAKQAVFEISG</sequence>
<comment type="caution">
    <text evidence="1">The sequence shown here is derived from an EMBL/GenBank/DDBJ whole genome shotgun (WGS) entry which is preliminary data.</text>
</comment>
<accession>A0ACC1R2U1</accession>
<dbReference type="EMBL" id="JANAKD010000100">
    <property type="protein sequence ID" value="KAJ3497606.1"/>
    <property type="molecule type" value="Genomic_DNA"/>
</dbReference>
<dbReference type="Proteomes" id="UP001148737">
    <property type="component" value="Unassembled WGS sequence"/>
</dbReference>
<gene>
    <name evidence="1" type="ORF">NLG97_g1774</name>
</gene>
<organism evidence="1 2">
    <name type="scientific">Lecanicillium saksenae</name>
    <dbReference type="NCBI Taxonomy" id="468837"/>
    <lineage>
        <taxon>Eukaryota</taxon>
        <taxon>Fungi</taxon>
        <taxon>Dikarya</taxon>
        <taxon>Ascomycota</taxon>
        <taxon>Pezizomycotina</taxon>
        <taxon>Sordariomycetes</taxon>
        <taxon>Hypocreomycetidae</taxon>
        <taxon>Hypocreales</taxon>
        <taxon>Cordycipitaceae</taxon>
        <taxon>Lecanicillium</taxon>
    </lineage>
</organism>
<name>A0ACC1R2U1_9HYPO</name>
<reference evidence="1" key="1">
    <citation type="submission" date="2022-07" db="EMBL/GenBank/DDBJ databases">
        <title>Genome Sequence of Lecanicillium saksenae.</title>
        <authorList>
            <person name="Buettner E."/>
        </authorList>
    </citation>
    <scope>NUCLEOTIDE SEQUENCE</scope>
    <source>
        <strain evidence="1">VT-O1</strain>
    </source>
</reference>